<reference evidence="6 7" key="1">
    <citation type="submission" date="2024-04" db="EMBL/GenBank/DDBJ databases">
        <authorList>
            <person name="Suleimanova A.D."/>
            <person name="Pudova D.S."/>
            <person name="Shagimardanova E.I."/>
            <person name="Sharipova M.R."/>
        </authorList>
    </citation>
    <scope>NUCLEOTIDE SEQUENCE [LARGE SCALE GENOMIC DNA]</scope>
    <source>
        <strain evidence="6 7">3.1</strain>
    </source>
</reference>
<gene>
    <name evidence="6" type="ORF">AABB92_12480</name>
</gene>
<accession>A0ABU9MKN9</accession>
<dbReference type="Gene3D" id="3.40.190.10">
    <property type="entry name" value="Periplasmic binding protein-like II"/>
    <property type="match status" value="2"/>
</dbReference>
<keyword evidence="4" id="KW-0804">Transcription</keyword>
<evidence type="ECO:0000256" key="2">
    <source>
        <dbReference type="ARBA" id="ARBA00023015"/>
    </source>
</evidence>
<dbReference type="Gene3D" id="1.10.10.10">
    <property type="entry name" value="Winged helix-like DNA-binding domain superfamily/Winged helix DNA-binding domain"/>
    <property type="match status" value="1"/>
</dbReference>
<dbReference type="SUPFAM" id="SSF46785">
    <property type="entry name" value="Winged helix' DNA-binding domain"/>
    <property type="match status" value="1"/>
</dbReference>
<dbReference type="InterPro" id="IPR036388">
    <property type="entry name" value="WH-like_DNA-bd_sf"/>
</dbReference>
<comment type="caution">
    <text evidence="6">The sequence shown here is derived from an EMBL/GenBank/DDBJ whole genome shotgun (WGS) entry which is preliminary data.</text>
</comment>
<dbReference type="InterPro" id="IPR000847">
    <property type="entry name" value="LysR_HTH_N"/>
</dbReference>
<evidence type="ECO:0000256" key="3">
    <source>
        <dbReference type="ARBA" id="ARBA00023125"/>
    </source>
</evidence>
<dbReference type="Pfam" id="PF00126">
    <property type="entry name" value="HTH_1"/>
    <property type="match status" value="1"/>
</dbReference>
<evidence type="ECO:0000313" key="7">
    <source>
        <dbReference type="Proteomes" id="UP001468095"/>
    </source>
</evidence>
<protein>
    <submittedName>
        <fullName evidence="6">LysR family transcriptional regulator</fullName>
    </submittedName>
</protein>
<organism evidence="6 7">
    <name type="scientific">Pantoea brenneri</name>
    <dbReference type="NCBI Taxonomy" id="472694"/>
    <lineage>
        <taxon>Bacteria</taxon>
        <taxon>Pseudomonadati</taxon>
        <taxon>Pseudomonadota</taxon>
        <taxon>Gammaproteobacteria</taxon>
        <taxon>Enterobacterales</taxon>
        <taxon>Erwiniaceae</taxon>
        <taxon>Pantoea</taxon>
    </lineage>
</organism>
<name>A0ABU9MKN9_9GAMM</name>
<dbReference type="CDD" id="cd08460">
    <property type="entry name" value="PBP2_DntR_like_1"/>
    <property type="match status" value="1"/>
</dbReference>
<dbReference type="SUPFAM" id="SSF53850">
    <property type="entry name" value="Periplasmic binding protein-like II"/>
    <property type="match status" value="1"/>
</dbReference>
<dbReference type="PANTHER" id="PTHR30118:SF15">
    <property type="entry name" value="TRANSCRIPTIONAL REGULATORY PROTEIN"/>
    <property type="match status" value="1"/>
</dbReference>
<keyword evidence="2" id="KW-0805">Transcription regulation</keyword>
<dbReference type="PANTHER" id="PTHR30118">
    <property type="entry name" value="HTH-TYPE TRANSCRIPTIONAL REGULATOR LEUO-RELATED"/>
    <property type="match status" value="1"/>
</dbReference>
<dbReference type="EMBL" id="JBCGBG010000002">
    <property type="protein sequence ID" value="MEL7696467.1"/>
    <property type="molecule type" value="Genomic_DNA"/>
</dbReference>
<evidence type="ECO:0000256" key="4">
    <source>
        <dbReference type="ARBA" id="ARBA00023163"/>
    </source>
</evidence>
<evidence type="ECO:0000313" key="6">
    <source>
        <dbReference type="EMBL" id="MEL7696467.1"/>
    </source>
</evidence>
<feature type="domain" description="HTH lysR-type" evidence="5">
    <location>
        <begin position="12"/>
        <end position="69"/>
    </location>
</feature>
<dbReference type="InterPro" id="IPR005119">
    <property type="entry name" value="LysR_subst-bd"/>
</dbReference>
<comment type="similarity">
    <text evidence="1">Belongs to the LysR transcriptional regulatory family.</text>
</comment>
<proteinExistence type="inferred from homology"/>
<evidence type="ECO:0000259" key="5">
    <source>
        <dbReference type="PROSITE" id="PS50931"/>
    </source>
</evidence>
<dbReference type="Proteomes" id="UP001468095">
    <property type="component" value="Unassembled WGS sequence"/>
</dbReference>
<dbReference type="PROSITE" id="PS50931">
    <property type="entry name" value="HTH_LYSR"/>
    <property type="match status" value="1"/>
</dbReference>
<keyword evidence="3" id="KW-0238">DNA-binding</keyword>
<keyword evidence="7" id="KW-1185">Reference proteome</keyword>
<dbReference type="InterPro" id="IPR050389">
    <property type="entry name" value="LysR-type_TF"/>
</dbReference>
<evidence type="ECO:0000256" key="1">
    <source>
        <dbReference type="ARBA" id="ARBA00009437"/>
    </source>
</evidence>
<dbReference type="Pfam" id="PF03466">
    <property type="entry name" value="LysR_substrate"/>
    <property type="match status" value="1"/>
</dbReference>
<sequence>MQTGGVIEMQDIDLNLLKALDALLAERSVTHAAQRMGLSVSAMSRNLTRLRAVTGDRLLVQAGRQLVLTPYAEGLTERVAEIARSAYAILQPTRQVLDLATLERSFTLKANEGFIDLIADSLIHQLLKTAPRVRLHFVTKSDKDARPLREGAVDLEIGVLGTDAPELMTRTLFTDRFVGICRSQHPLLQAPGVTAERYASYPHVVVSRENKIYGPVDAALAGEGLQRQILMVVPGFANAINIVRQTDLIGLVPLSALGWLPASPQRAGLAEFALPVVTPAIKISAIWHPRLHADPAHRWLRETLVSLCQRKAGE</sequence>
<dbReference type="InterPro" id="IPR036390">
    <property type="entry name" value="WH_DNA-bd_sf"/>
</dbReference>